<evidence type="ECO:0000256" key="1">
    <source>
        <dbReference type="SAM" id="MobiDB-lite"/>
    </source>
</evidence>
<reference evidence="2 3" key="1">
    <citation type="submission" date="2018-05" db="EMBL/GenBank/DDBJ databases">
        <title>Draft genome sequence of Scytalidium lignicola DSM 105466, a ubiquitous saprotrophic fungus.</title>
        <authorList>
            <person name="Buettner E."/>
            <person name="Gebauer A.M."/>
            <person name="Hofrichter M."/>
            <person name="Liers C."/>
            <person name="Kellner H."/>
        </authorList>
    </citation>
    <scope>NUCLEOTIDE SEQUENCE [LARGE SCALE GENOMIC DNA]</scope>
    <source>
        <strain evidence="2 3">DSM 105466</strain>
    </source>
</reference>
<dbReference type="OrthoDB" id="5598852at2759"/>
<evidence type="ECO:0000313" key="3">
    <source>
        <dbReference type="Proteomes" id="UP000258309"/>
    </source>
</evidence>
<keyword evidence="3" id="KW-1185">Reference proteome</keyword>
<comment type="caution">
    <text evidence="2">The sequence shown here is derived from an EMBL/GenBank/DDBJ whole genome shotgun (WGS) entry which is preliminary data.</text>
</comment>
<feature type="non-terminal residue" evidence="2">
    <location>
        <position position="1"/>
    </location>
</feature>
<dbReference type="EMBL" id="NCSJ02000082">
    <property type="protein sequence ID" value="RFU31188.1"/>
    <property type="molecule type" value="Genomic_DNA"/>
</dbReference>
<dbReference type="AlphaFoldDB" id="A0A3E2HCQ0"/>
<organism evidence="2 3">
    <name type="scientific">Scytalidium lignicola</name>
    <name type="common">Hyphomycete</name>
    <dbReference type="NCBI Taxonomy" id="5539"/>
    <lineage>
        <taxon>Eukaryota</taxon>
        <taxon>Fungi</taxon>
        <taxon>Dikarya</taxon>
        <taxon>Ascomycota</taxon>
        <taxon>Pezizomycotina</taxon>
        <taxon>Leotiomycetes</taxon>
        <taxon>Leotiomycetes incertae sedis</taxon>
        <taxon>Scytalidium</taxon>
    </lineage>
</organism>
<dbReference type="Proteomes" id="UP000258309">
    <property type="component" value="Unassembled WGS sequence"/>
</dbReference>
<protein>
    <submittedName>
        <fullName evidence="2">Uncharacterized protein</fullName>
    </submittedName>
</protein>
<feature type="non-terminal residue" evidence="2">
    <location>
        <position position="246"/>
    </location>
</feature>
<feature type="region of interest" description="Disordered" evidence="1">
    <location>
        <begin position="211"/>
        <end position="230"/>
    </location>
</feature>
<gene>
    <name evidence="2" type="ORF">B7463_g5188</name>
</gene>
<accession>A0A3E2HCQ0</accession>
<dbReference type="STRING" id="5539.A0A3E2HCQ0"/>
<name>A0A3E2HCQ0_SCYLI</name>
<sequence length="246" mass="27425">MNIHVDEGTDCITGIVDWANAIYTPFVHHSEVLKPSLTSRLHHTSTSILAISTSGRSSGRLPTKVTKYLSENDRRAIQIRRLFGMFQTYGFSRQLEKDNAAPLKEKDQKFVYLEAFFSLSTTDLKRRCSDQEGSMMEDTISPQSQFNSVAQRGSLGSLNSLKLMVDIQTDQHVAGNKPGVTQASRNSIFHPYPNKSTNDVPALNCVGVNPPTPRSGHIIGTQPPRTGNTEEQWHDRAGFEWSDFNA</sequence>
<evidence type="ECO:0000313" key="2">
    <source>
        <dbReference type="EMBL" id="RFU31188.1"/>
    </source>
</evidence>
<proteinExistence type="predicted"/>